<sequence>MCVDKTKKFLSSEFSMKDMGEVDVILSIQIKRDHYRNSIMKIVLLNPSRQHWYAITRVFKYLKGTMNYVLSYVGYPLVLEGYSDASGINHVEDLSSTSGCVFLLGGGAISWASKKQNG</sequence>
<organism evidence="1">
    <name type="scientific">Tanacetum cinerariifolium</name>
    <name type="common">Dalmatian daisy</name>
    <name type="synonym">Chrysanthemum cinerariifolium</name>
    <dbReference type="NCBI Taxonomy" id="118510"/>
    <lineage>
        <taxon>Eukaryota</taxon>
        <taxon>Viridiplantae</taxon>
        <taxon>Streptophyta</taxon>
        <taxon>Embryophyta</taxon>
        <taxon>Tracheophyta</taxon>
        <taxon>Spermatophyta</taxon>
        <taxon>Magnoliopsida</taxon>
        <taxon>eudicotyledons</taxon>
        <taxon>Gunneridae</taxon>
        <taxon>Pentapetalae</taxon>
        <taxon>asterids</taxon>
        <taxon>campanulids</taxon>
        <taxon>Asterales</taxon>
        <taxon>Asteraceae</taxon>
        <taxon>Asteroideae</taxon>
        <taxon>Anthemideae</taxon>
        <taxon>Anthemidinae</taxon>
        <taxon>Tanacetum</taxon>
    </lineage>
</organism>
<comment type="caution">
    <text evidence="1">The sequence shown here is derived from an EMBL/GenBank/DDBJ whole genome shotgun (WGS) entry which is preliminary data.</text>
</comment>
<gene>
    <name evidence="1" type="ORF">Tci_889726</name>
</gene>
<name>A0A699U5U0_TANCI</name>
<proteinExistence type="predicted"/>
<evidence type="ECO:0000313" key="1">
    <source>
        <dbReference type="EMBL" id="GFD17757.1"/>
    </source>
</evidence>
<accession>A0A699U5U0</accession>
<reference evidence="1" key="1">
    <citation type="journal article" date="2019" name="Sci. Rep.">
        <title>Draft genome of Tanacetum cinerariifolium, the natural source of mosquito coil.</title>
        <authorList>
            <person name="Yamashiro T."/>
            <person name="Shiraishi A."/>
            <person name="Satake H."/>
            <person name="Nakayama K."/>
        </authorList>
    </citation>
    <scope>NUCLEOTIDE SEQUENCE</scope>
</reference>
<dbReference type="PANTHER" id="PTHR11439:SF521">
    <property type="entry name" value="RNA-DIRECTED DNA POLYMERASE"/>
    <property type="match status" value="1"/>
</dbReference>
<protein>
    <submittedName>
        <fullName evidence="1">Zinc finger, CCHC-type</fullName>
    </submittedName>
</protein>
<dbReference type="PANTHER" id="PTHR11439">
    <property type="entry name" value="GAG-POL-RELATED RETROTRANSPOSON"/>
    <property type="match status" value="1"/>
</dbReference>
<dbReference type="AlphaFoldDB" id="A0A699U5U0"/>
<dbReference type="EMBL" id="BKCJ011302624">
    <property type="protein sequence ID" value="GFD17757.1"/>
    <property type="molecule type" value="Genomic_DNA"/>
</dbReference>